<name>A0A1M4XEH2_9CLOT</name>
<comment type="subcellular location">
    <subcellularLocation>
        <location evidence="1">Cell membrane</location>
        <topology evidence="1">Multi-pass membrane protein</topology>
    </subcellularLocation>
</comment>
<evidence type="ECO:0000313" key="10">
    <source>
        <dbReference type="Proteomes" id="UP000184423"/>
    </source>
</evidence>
<feature type="transmembrane region" description="Helical" evidence="7">
    <location>
        <begin position="67"/>
        <end position="85"/>
    </location>
</feature>
<evidence type="ECO:0000256" key="4">
    <source>
        <dbReference type="ARBA" id="ARBA00022692"/>
    </source>
</evidence>
<evidence type="ECO:0000313" key="9">
    <source>
        <dbReference type="EMBL" id="SHE92007.1"/>
    </source>
</evidence>
<dbReference type="PRINTS" id="PR01837">
    <property type="entry name" value="MGTCSAPBPROT"/>
</dbReference>
<keyword evidence="3" id="KW-1003">Cell membrane</keyword>
<feature type="transmembrane region" description="Helical" evidence="7">
    <location>
        <begin position="100"/>
        <end position="129"/>
    </location>
</feature>
<evidence type="ECO:0000256" key="2">
    <source>
        <dbReference type="ARBA" id="ARBA00009298"/>
    </source>
</evidence>
<dbReference type="Pfam" id="PF02308">
    <property type="entry name" value="MgtC"/>
    <property type="match status" value="1"/>
</dbReference>
<dbReference type="EMBL" id="FQVG01000023">
    <property type="protein sequence ID" value="SHE92007.1"/>
    <property type="molecule type" value="Genomic_DNA"/>
</dbReference>
<keyword evidence="10" id="KW-1185">Reference proteome</keyword>
<accession>A0A1M4XEH2</accession>
<dbReference type="SUPFAM" id="SSF55021">
    <property type="entry name" value="ACT-like"/>
    <property type="match status" value="1"/>
</dbReference>
<evidence type="ECO:0000256" key="1">
    <source>
        <dbReference type="ARBA" id="ARBA00004651"/>
    </source>
</evidence>
<gene>
    <name evidence="9" type="ORF">SAMN02746091_01401</name>
</gene>
<evidence type="ECO:0000256" key="7">
    <source>
        <dbReference type="SAM" id="Phobius"/>
    </source>
</evidence>
<dbReference type="RefSeq" id="WP_027307633.1">
    <property type="nucleotide sequence ID" value="NZ_FQVG01000023.1"/>
</dbReference>
<evidence type="ECO:0000256" key="6">
    <source>
        <dbReference type="ARBA" id="ARBA00023136"/>
    </source>
</evidence>
<dbReference type="InterPro" id="IPR049177">
    <property type="entry name" value="MgtC_SapB_SrpB_YhiD_N"/>
</dbReference>
<evidence type="ECO:0000256" key="5">
    <source>
        <dbReference type="ARBA" id="ARBA00022989"/>
    </source>
</evidence>
<keyword evidence="6 7" id="KW-0472">Membrane</keyword>
<dbReference type="PANTHER" id="PTHR33778:SF1">
    <property type="entry name" value="MAGNESIUM TRANSPORTER YHID-RELATED"/>
    <property type="match status" value="1"/>
</dbReference>
<feature type="transmembrane region" description="Helical" evidence="7">
    <location>
        <begin position="32"/>
        <end position="55"/>
    </location>
</feature>
<keyword evidence="4 7" id="KW-0812">Transmembrane</keyword>
<evidence type="ECO:0000259" key="8">
    <source>
        <dbReference type="PROSITE" id="PS51671"/>
    </source>
</evidence>
<dbReference type="AlphaFoldDB" id="A0A1M4XEH2"/>
<sequence>MERYIIIIFKLLLSFILGGTVGYEREFKNRPAGLRTHVLVCLGATLVQIISIDYYKLNSIVNYDPMRLGAQVISGIGFLGAGTILKEGVNVKGLTTAASIWAVACIGLAVGSGLYFEGIVTTLFIYFCLRWFKGIEKRIIQGKRYIVFSMILKDEPGVIGEIASILGKKKINITNIELQKIDDYYVEVEISTNLMYMQNAGEIMGLLESVKGIETIKMKEE</sequence>
<proteinExistence type="inferred from homology"/>
<organism evidence="9 10">
    <name type="scientific">Caloramator proteoclasticus DSM 10124</name>
    <dbReference type="NCBI Taxonomy" id="1121262"/>
    <lineage>
        <taxon>Bacteria</taxon>
        <taxon>Bacillati</taxon>
        <taxon>Bacillota</taxon>
        <taxon>Clostridia</taxon>
        <taxon>Eubacteriales</taxon>
        <taxon>Clostridiaceae</taxon>
        <taxon>Caloramator</taxon>
    </lineage>
</organism>
<dbReference type="PROSITE" id="PS51671">
    <property type="entry name" value="ACT"/>
    <property type="match status" value="1"/>
</dbReference>
<dbReference type="InterPro" id="IPR002912">
    <property type="entry name" value="ACT_dom"/>
</dbReference>
<dbReference type="Pfam" id="PF01842">
    <property type="entry name" value="ACT"/>
    <property type="match status" value="1"/>
</dbReference>
<comment type="similarity">
    <text evidence="2">Belongs to the MgtC/SapB family.</text>
</comment>
<feature type="domain" description="ACT" evidence="8">
    <location>
        <begin position="147"/>
        <end position="221"/>
    </location>
</feature>
<dbReference type="PANTHER" id="PTHR33778">
    <property type="entry name" value="PROTEIN MGTC"/>
    <property type="match status" value="1"/>
</dbReference>
<protein>
    <submittedName>
        <fullName evidence="9">Putative Mg2+ transporter-C (MgtC) family protein</fullName>
    </submittedName>
</protein>
<keyword evidence="5 7" id="KW-1133">Transmembrane helix</keyword>
<dbReference type="Gene3D" id="3.30.70.260">
    <property type="match status" value="1"/>
</dbReference>
<dbReference type="InterPro" id="IPR003416">
    <property type="entry name" value="MgtC/SapB/SrpB/YhiD_fam"/>
</dbReference>
<dbReference type="GO" id="GO:0005886">
    <property type="term" value="C:plasma membrane"/>
    <property type="evidence" value="ECO:0007669"/>
    <property type="project" value="UniProtKB-SubCell"/>
</dbReference>
<evidence type="ECO:0000256" key="3">
    <source>
        <dbReference type="ARBA" id="ARBA00022475"/>
    </source>
</evidence>
<reference evidence="10" key="1">
    <citation type="submission" date="2016-11" db="EMBL/GenBank/DDBJ databases">
        <authorList>
            <person name="Varghese N."/>
            <person name="Submissions S."/>
        </authorList>
    </citation>
    <scope>NUCLEOTIDE SEQUENCE [LARGE SCALE GENOMIC DNA]</scope>
    <source>
        <strain evidence="10">DSM 10124</strain>
    </source>
</reference>
<dbReference type="InterPro" id="IPR045865">
    <property type="entry name" value="ACT-like_dom_sf"/>
</dbReference>
<dbReference type="Proteomes" id="UP000184423">
    <property type="component" value="Unassembled WGS sequence"/>
</dbReference>